<feature type="signal peptide" evidence="1">
    <location>
        <begin position="1"/>
        <end position="20"/>
    </location>
</feature>
<dbReference type="Proteomes" id="UP000187464">
    <property type="component" value="Chromosome I"/>
</dbReference>
<organism evidence="2 3">
    <name type="scientific">Proteiniphilum saccharofermentans</name>
    <dbReference type="NCBI Taxonomy" id="1642647"/>
    <lineage>
        <taxon>Bacteria</taxon>
        <taxon>Pseudomonadati</taxon>
        <taxon>Bacteroidota</taxon>
        <taxon>Bacteroidia</taxon>
        <taxon>Bacteroidales</taxon>
        <taxon>Dysgonomonadaceae</taxon>
        <taxon>Proteiniphilum</taxon>
    </lineage>
</organism>
<evidence type="ECO:0008006" key="4">
    <source>
        <dbReference type="Google" id="ProtNLM"/>
    </source>
</evidence>
<dbReference type="EMBL" id="LT605205">
    <property type="protein sequence ID" value="SCD21409.1"/>
    <property type="molecule type" value="Genomic_DNA"/>
</dbReference>
<accession>A0A1R3T5Q6</accession>
<keyword evidence="3" id="KW-1185">Reference proteome</keyword>
<gene>
    <name evidence="2" type="ORF">PSM36_2608</name>
</gene>
<dbReference type="KEGG" id="psac:PSM36_2608"/>
<evidence type="ECO:0000256" key="1">
    <source>
        <dbReference type="SAM" id="SignalP"/>
    </source>
</evidence>
<sequence length="210" mass="24443">MKTEKLLFGMSLLFTLIAMAGCEKESEELPTCQNDQLLFDFTIQLSNYIDELISFHHERNPSFYYMYMDDVAKLNLEDKIVYYESIGEGYQPSFSSLWDGSEERVYTTEYVLSLNSVLDTMDASLRKHLLSVAIDKHRKKFGVEYVTPFQARRSGILLILSILQYENAYTVLDKICGYCSKYNLDDPIELSVNNNFNKFLIKEVSRYLSK</sequence>
<protein>
    <recommendedName>
        <fullName evidence="4">Secreted protein</fullName>
    </recommendedName>
</protein>
<feature type="chain" id="PRO_5012006201" description="Secreted protein" evidence="1">
    <location>
        <begin position="21"/>
        <end position="210"/>
    </location>
</feature>
<reference evidence="3" key="1">
    <citation type="submission" date="2016-08" db="EMBL/GenBank/DDBJ databases">
        <authorList>
            <person name="Wibberg D."/>
        </authorList>
    </citation>
    <scope>NUCLEOTIDE SEQUENCE [LARGE SCALE GENOMIC DNA]</scope>
</reference>
<keyword evidence="1" id="KW-0732">Signal</keyword>
<dbReference type="AlphaFoldDB" id="A0A1R3T5Q6"/>
<evidence type="ECO:0000313" key="2">
    <source>
        <dbReference type="EMBL" id="SCD21409.1"/>
    </source>
</evidence>
<dbReference type="PROSITE" id="PS51257">
    <property type="entry name" value="PROKAR_LIPOPROTEIN"/>
    <property type="match status" value="1"/>
</dbReference>
<name>A0A1R3T5Q6_9BACT</name>
<evidence type="ECO:0000313" key="3">
    <source>
        <dbReference type="Proteomes" id="UP000187464"/>
    </source>
</evidence>
<proteinExistence type="predicted"/>
<dbReference type="RefSeq" id="WP_154671028.1">
    <property type="nucleotide sequence ID" value="NZ_LT605205.1"/>
</dbReference>